<keyword evidence="2" id="KW-1185">Reference proteome</keyword>
<dbReference type="AlphaFoldDB" id="A0A8S0RKB3"/>
<reference evidence="1 2" key="1">
    <citation type="submission" date="2019-12" db="EMBL/GenBank/DDBJ databases">
        <authorList>
            <person name="Alioto T."/>
            <person name="Alioto T."/>
            <person name="Gomez Garrido J."/>
        </authorList>
    </citation>
    <scope>NUCLEOTIDE SEQUENCE [LARGE SCALE GENOMIC DNA]</scope>
</reference>
<dbReference type="Gramene" id="OE9A055081T1">
    <property type="protein sequence ID" value="OE9A055081C1"/>
    <property type="gene ID" value="OE9A055081"/>
</dbReference>
<organism evidence="1 2">
    <name type="scientific">Olea europaea subsp. europaea</name>
    <dbReference type="NCBI Taxonomy" id="158383"/>
    <lineage>
        <taxon>Eukaryota</taxon>
        <taxon>Viridiplantae</taxon>
        <taxon>Streptophyta</taxon>
        <taxon>Embryophyta</taxon>
        <taxon>Tracheophyta</taxon>
        <taxon>Spermatophyta</taxon>
        <taxon>Magnoliopsida</taxon>
        <taxon>eudicotyledons</taxon>
        <taxon>Gunneridae</taxon>
        <taxon>Pentapetalae</taxon>
        <taxon>asterids</taxon>
        <taxon>lamiids</taxon>
        <taxon>Lamiales</taxon>
        <taxon>Oleaceae</taxon>
        <taxon>Oleeae</taxon>
        <taxon>Olea</taxon>
    </lineage>
</organism>
<proteinExistence type="predicted"/>
<dbReference type="Proteomes" id="UP000594638">
    <property type="component" value="Unassembled WGS sequence"/>
</dbReference>
<evidence type="ECO:0000313" key="2">
    <source>
        <dbReference type="Proteomes" id="UP000594638"/>
    </source>
</evidence>
<sequence length="149" mass="16898">MLVCSKAKFKSKEVIILKKKVSESSRCINLDGDKDKENRDGMEFELGRDKYIDDDGTAALKTSGIDMAKLGGGRLLIPLSGTYVVDGEQAREEGVIEERDVNLKEDMLITIENNEQINVMEMTEKEQSTEENMRSYKRNLGIMALQMWL</sequence>
<accession>A0A8S0RKB3</accession>
<name>A0A8S0RKB3_OLEEU</name>
<gene>
    <name evidence="1" type="ORF">OLEA9_A055081</name>
</gene>
<dbReference type="EMBL" id="CACTIH010003627">
    <property type="protein sequence ID" value="CAA2979276.1"/>
    <property type="molecule type" value="Genomic_DNA"/>
</dbReference>
<comment type="caution">
    <text evidence="1">The sequence shown here is derived from an EMBL/GenBank/DDBJ whole genome shotgun (WGS) entry which is preliminary data.</text>
</comment>
<protein>
    <submittedName>
        <fullName evidence="1">Uncharacterized protein</fullName>
    </submittedName>
</protein>
<evidence type="ECO:0000313" key="1">
    <source>
        <dbReference type="EMBL" id="CAA2979276.1"/>
    </source>
</evidence>